<accession>A0A2Z2HKP3</accession>
<dbReference type="KEGG" id="nct:NMSP_0948"/>
<organism evidence="1 2">
    <name type="scientific">Candidatus Nitrosomarinus catalinensis</name>
    <dbReference type="NCBI Taxonomy" id="1898749"/>
    <lineage>
        <taxon>Archaea</taxon>
        <taxon>Nitrososphaerota</taxon>
        <taxon>Nitrososphaeria</taxon>
        <taxon>Nitrosopumilales</taxon>
        <taxon>Nitrosopumilaceae</taxon>
        <taxon>Candidatus Nitrosomarinus</taxon>
    </lineage>
</organism>
<evidence type="ECO:0000313" key="2">
    <source>
        <dbReference type="Proteomes" id="UP000249949"/>
    </source>
</evidence>
<reference evidence="1 2" key="1">
    <citation type="journal article" date="2017" name="Environ. Microbiol.">
        <title>Genome and epigenome of a novel marine Thaumarchaeota strain suggest viral infection, phosphorothioation DNA modification and multiple restriction systems.</title>
        <authorList>
            <person name="Ahlgren N.A."/>
            <person name="Chen Y."/>
            <person name="Needham D.M."/>
            <person name="Parada A.E."/>
            <person name="Sachdeva R."/>
            <person name="Trinh V."/>
            <person name="Chen T."/>
            <person name="Fuhrman J.A."/>
        </authorList>
    </citation>
    <scope>NUCLEOTIDE SEQUENCE [LARGE SCALE GENOMIC DNA]</scope>
    <source>
        <strain evidence="1 2">SPOT01</strain>
    </source>
</reference>
<gene>
    <name evidence="1" type="ORF">NMSP_0948</name>
</gene>
<dbReference type="EMBL" id="CP021324">
    <property type="protein sequence ID" value="ARS64567.1"/>
    <property type="molecule type" value="Genomic_DNA"/>
</dbReference>
<keyword evidence="2" id="KW-1185">Reference proteome</keyword>
<sequence>MFSVKYHKSKNIIMAGTEEQEWANLLAEIFDKLTQKHAAITYDFDNLEMAGKIMKDKQVVPTGTVSLSGKLTITAKK</sequence>
<dbReference type="AlphaFoldDB" id="A0A2Z2HKP3"/>
<dbReference type="Proteomes" id="UP000249949">
    <property type="component" value="Chromosome"/>
</dbReference>
<protein>
    <submittedName>
        <fullName evidence="1">Uncharacterized protein</fullName>
    </submittedName>
</protein>
<proteinExistence type="predicted"/>
<name>A0A2Z2HKP3_9ARCH</name>
<evidence type="ECO:0000313" key="1">
    <source>
        <dbReference type="EMBL" id="ARS64567.1"/>
    </source>
</evidence>